<proteinExistence type="predicted"/>
<dbReference type="AlphaFoldDB" id="A0A0G0MPV4"/>
<name>A0A0G0MPV4_9BACT</name>
<comment type="caution">
    <text evidence="1">The sequence shown here is derived from an EMBL/GenBank/DDBJ whole genome shotgun (WGS) entry which is preliminary data.</text>
</comment>
<feature type="non-terminal residue" evidence="1">
    <location>
        <position position="1"/>
    </location>
</feature>
<evidence type="ECO:0000313" key="1">
    <source>
        <dbReference type="EMBL" id="KKQ75689.1"/>
    </source>
</evidence>
<protein>
    <submittedName>
        <fullName evidence="1">Uncharacterized protein</fullName>
    </submittedName>
</protein>
<reference evidence="1 2" key="1">
    <citation type="journal article" date="2015" name="Nature">
        <title>rRNA introns, odd ribosomes, and small enigmatic genomes across a large radiation of phyla.</title>
        <authorList>
            <person name="Brown C.T."/>
            <person name="Hug L.A."/>
            <person name="Thomas B.C."/>
            <person name="Sharon I."/>
            <person name="Castelle C.J."/>
            <person name="Singh A."/>
            <person name="Wilkins M.J."/>
            <person name="Williams K.H."/>
            <person name="Banfield J.F."/>
        </authorList>
    </citation>
    <scope>NUCLEOTIDE SEQUENCE [LARGE SCALE GENOMIC DNA]</scope>
</reference>
<sequence length="27" mass="3086">ARHVVRSDDLLEVYKILEQNIFNKAGG</sequence>
<dbReference type="EMBL" id="LBUZ01000006">
    <property type="protein sequence ID" value="KKQ75689.1"/>
    <property type="molecule type" value="Genomic_DNA"/>
</dbReference>
<dbReference type="Proteomes" id="UP000034181">
    <property type="component" value="Unassembled WGS sequence"/>
</dbReference>
<gene>
    <name evidence="1" type="ORF">US96_C0006G0001</name>
</gene>
<organism evidence="1 2">
    <name type="scientific">Candidatus Woesebacteria bacterium GW2011_GWB1_38_5b</name>
    <dbReference type="NCBI Taxonomy" id="1618569"/>
    <lineage>
        <taxon>Bacteria</taxon>
        <taxon>Candidatus Woeseibacteriota</taxon>
    </lineage>
</organism>
<accession>A0A0G0MPV4</accession>
<evidence type="ECO:0000313" key="2">
    <source>
        <dbReference type="Proteomes" id="UP000034181"/>
    </source>
</evidence>